<dbReference type="SMART" id="SM00304">
    <property type="entry name" value="HAMP"/>
    <property type="match status" value="1"/>
</dbReference>
<keyword evidence="13 16" id="KW-0472">Membrane</keyword>
<dbReference type="EC" id="2.7.13.3" evidence="3"/>
<dbReference type="PROSITE" id="PS50885">
    <property type="entry name" value="HAMP"/>
    <property type="match status" value="1"/>
</dbReference>
<name>A0A832PJQ9_9RHOB</name>
<evidence type="ECO:0000256" key="10">
    <source>
        <dbReference type="ARBA" id="ARBA00022840"/>
    </source>
</evidence>
<dbReference type="Gene3D" id="1.20.58.920">
    <property type="match status" value="1"/>
</dbReference>
<evidence type="ECO:0000313" key="21">
    <source>
        <dbReference type="EMBL" id="HHW32623.1"/>
    </source>
</evidence>
<feature type="domain" description="Histidine kinase" evidence="17">
    <location>
        <begin position="448"/>
        <end position="669"/>
    </location>
</feature>
<dbReference type="Gene3D" id="1.10.287.130">
    <property type="match status" value="1"/>
</dbReference>
<dbReference type="CDD" id="cd17546">
    <property type="entry name" value="REC_hyHK_CKI1_RcsC-like"/>
    <property type="match status" value="1"/>
</dbReference>
<dbReference type="InterPro" id="IPR003660">
    <property type="entry name" value="HAMP_dom"/>
</dbReference>
<dbReference type="InterPro" id="IPR001789">
    <property type="entry name" value="Sig_transdc_resp-reg_receiver"/>
</dbReference>
<reference evidence="21 22" key="1">
    <citation type="journal article" date="2020" name="Biotechnol. Biofuels">
        <title>New insights from the biogas microbiome by comprehensive genome-resolved metagenomics of nearly 1600 species originating from multiple anaerobic digesters.</title>
        <authorList>
            <person name="Campanaro S."/>
            <person name="Treu L."/>
            <person name="Rodriguez-R L.M."/>
            <person name="Kovalovszki A."/>
            <person name="Ziels R.M."/>
            <person name="Maus I."/>
            <person name="Zhu X."/>
            <person name="Kougias P.G."/>
            <person name="Basile A."/>
            <person name="Luo G."/>
            <person name="Schluter A."/>
            <person name="Konstantinidis K.T."/>
            <person name="Angelidaki I."/>
        </authorList>
    </citation>
    <scope>NUCLEOTIDE SEQUENCE [LARGE SCALE GENOMIC DNA]</scope>
    <source>
        <strain evidence="21">AS04akNAM_125</strain>
    </source>
</reference>
<evidence type="ECO:0000259" key="18">
    <source>
        <dbReference type="PROSITE" id="PS50110"/>
    </source>
</evidence>
<dbReference type="PROSITE" id="PS50109">
    <property type="entry name" value="HIS_KIN"/>
    <property type="match status" value="1"/>
</dbReference>
<keyword evidence="12" id="KW-0902">Two-component regulatory system</keyword>
<dbReference type="RefSeq" id="WP_303728801.1">
    <property type="nucleotide sequence ID" value="NZ_DULP01000010.1"/>
</dbReference>
<dbReference type="Gene3D" id="3.30.565.10">
    <property type="entry name" value="Histidine kinase-like ATPase, C-terminal domain"/>
    <property type="match status" value="1"/>
</dbReference>
<dbReference type="InterPro" id="IPR036641">
    <property type="entry name" value="HPT_dom_sf"/>
</dbReference>
<evidence type="ECO:0000256" key="16">
    <source>
        <dbReference type="SAM" id="Phobius"/>
    </source>
</evidence>
<evidence type="ECO:0000256" key="13">
    <source>
        <dbReference type="ARBA" id="ARBA00023136"/>
    </source>
</evidence>
<keyword evidence="4" id="KW-1003">Cell membrane</keyword>
<keyword evidence="10" id="KW-0547">Nucleotide-binding</keyword>
<dbReference type="GO" id="GO:0005886">
    <property type="term" value="C:plasma membrane"/>
    <property type="evidence" value="ECO:0007669"/>
    <property type="project" value="UniProtKB-SubCell"/>
</dbReference>
<evidence type="ECO:0000256" key="6">
    <source>
        <dbReference type="ARBA" id="ARBA00022553"/>
    </source>
</evidence>
<dbReference type="GO" id="GO:0009927">
    <property type="term" value="F:histidine phosphotransfer kinase activity"/>
    <property type="evidence" value="ECO:0007669"/>
    <property type="project" value="TreeGrafter"/>
</dbReference>
<dbReference type="InterPro" id="IPR011006">
    <property type="entry name" value="CheY-like_superfamily"/>
</dbReference>
<dbReference type="SUPFAM" id="SSF55874">
    <property type="entry name" value="ATPase domain of HSP90 chaperone/DNA topoisomerase II/histidine kinase"/>
    <property type="match status" value="1"/>
</dbReference>
<evidence type="ECO:0000256" key="4">
    <source>
        <dbReference type="ARBA" id="ARBA00022475"/>
    </source>
</evidence>
<protein>
    <recommendedName>
        <fullName evidence="3">histidine kinase</fullName>
        <ecNumber evidence="3">2.7.13.3</ecNumber>
    </recommendedName>
</protein>
<keyword evidence="8 16" id="KW-0812">Transmembrane</keyword>
<proteinExistence type="predicted"/>
<feature type="transmembrane region" description="Helical" evidence="16">
    <location>
        <begin position="12"/>
        <end position="31"/>
    </location>
</feature>
<evidence type="ECO:0000256" key="3">
    <source>
        <dbReference type="ARBA" id="ARBA00012438"/>
    </source>
</evidence>
<dbReference type="Pfam" id="PF00072">
    <property type="entry name" value="Response_reg"/>
    <property type="match status" value="1"/>
</dbReference>
<dbReference type="InterPro" id="IPR038188">
    <property type="entry name" value="TorS_sensor_sf"/>
</dbReference>
<dbReference type="AlphaFoldDB" id="A0A832PJQ9"/>
<comment type="caution">
    <text evidence="21">The sequence shown here is derived from an EMBL/GenBank/DDBJ whole genome shotgun (WGS) entry which is preliminary data.</text>
</comment>
<keyword evidence="11 16" id="KW-1133">Transmembrane helix</keyword>
<dbReference type="InterPro" id="IPR036097">
    <property type="entry name" value="HisK_dim/P_sf"/>
</dbReference>
<keyword evidence="10" id="KW-0067">ATP-binding</keyword>
<dbReference type="InterPro" id="IPR036890">
    <property type="entry name" value="HATPase_C_sf"/>
</dbReference>
<dbReference type="InterPro" id="IPR003661">
    <property type="entry name" value="HisK_dim/P_dom"/>
</dbReference>
<evidence type="ECO:0000256" key="2">
    <source>
        <dbReference type="ARBA" id="ARBA00004429"/>
    </source>
</evidence>
<evidence type="ECO:0000256" key="1">
    <source>
        <dbReference type="ARBA" id="ARBA00000085"/>
    </source>
</evidence>
<dbReference type="SUPFAM" id="SSF47226">
    <property type="entry name" value="Histidine-containing phosphotransfer domain, HPT domain"/>
    <property type="match status" value="1"/>
</dbReference>
<evidence type="ECO:0000259" key="17">
    <source>
        <dbReference type="PROSITE" id="PS50109"/>
    </source>
</evidence>
<dbReference type="Pfam" id="PF02518">
    <property type="entry name" value="HATPase_c"/>
    <property type="match status" value="1"/>
</dbReference>
<evidence type="ECO:0000256" key="15">
    <source>
        <dbReference type="PROSITE-ProRule" id="PRU00169"/>
    </source>
</evidence>
<feature type="transmembrane region" description="Helical" evidence="16">
    <location>
        <begin position="324"/>
        <end position="348"/>
    </location>
</feature>
<gene>
    <name evidence="21" type="ORF">GXX24_00555</name>
</gene>
<dbReference type="CDD" id="cd06225">
    <property type="entry name" value="HAMP"/>
    <property type="match status" value="1"/>
</dbReference>
<evidence type="ECO:0000256" key="12">
    <source>
        <dbReference type="ARBA" id="ARBA00023012"/>
    </source>
</evidence>
<evidence type="ECO:0000256" key="7">
    <source>
        <dbReference type="ARBA" id="ARBA00022679"/>
    </source>
</evidence>
<dbReference type="PROSITE" id="PS50894">
    <property type="entry name" value="HPT"/>
    <property type="match status" value="1"/>
</dbReference>
<dbReference type="InterPro" id="IPR004358">
    <property type="entry name" value="Sig_transdc_His_kin-like_C"/>
</dbReference>
<dbReference type="InterPro" id="IPR003594">
    <property type="entry name" value="HATPase_dom"/>
</dbReference>
<evidence type="ECO:0000259" key="20">
    <source>
        <dbReference type="PROSITE" id="PS50894"/>
    </source>
</evidence>
<dbReference type="PRINTS" id="PR00344">
    <property type="entry name" value="BCTRLSENSOR"/>
</dbReference>
<dbReference type="SMART" id="SM00448">
    <property type="entry name" value="REC"/>
    <property type="match status" value="1"/>
</dbReference>
<dbReference type="Gene3D" id="3.40.50.2300">
    <property type="match status" value="1"/>
</dbReference>
<evidence type="ECO:0000256" key="14">
    <source>
        <dbReference type="PROSITE-ProRule" id="PRU00110"/>
    </source>
</evidence>
<dbReference type="SUPFAM" id="SSF52172">
    <property type="entry name" value="CheY-like"/>
    <property type="match status" value="1"/>
</dbReference>
<keyword evidence="6 15" id="KW-0597">Phosphoprotein</keyword>
<feature type="domain" description="HPt" evidence="20">
    <location>
        <begin position="824"/>
        <end position="913"/>
    </location>
</feature>
<sequence>MRSRRFDKQLQSVFMVLSGLMVVVGLASFGVNRFVAQTQKRVLSESIAIIERTERVAQDADFAASLAGRLAEARTVPQVAETTQALDGRVDSIAADLDAMRLFLGGRTDPGSADAVRRLVGRMRQSVDLLVGVEAALQAERALLVEAGSRLAMIISTETDLARLRVTAGIWELYAQPRGADARPGLDRLADVNFFAYERLAEMAEANAALERLVARIPSIREPAGLAGLEAEFETALNLARDRSQFMLSETSRREAGLQLQRLSAGLGPEGLVARRMAALSAQRDLGRLAAQLDRQLDLLIAEARLGRDETRARMKEGVASAGWQATLLSAALAAVIVLALLAGYLLWARTRRKVVLRLEEVAERMVAVAGGDIGQPMQISGQDEIGKLEEALNILRCRTEEAAELRNRLEAAVLARTADVVAEMQSANAARADAEEQSRAKTHFLARMSHEIRTPLNGLIGILDLLASEEMEATRRARLDVALTSARDLQSMTEDILTFSVGEEGRERSRSEAFDPAALARGLGEYLRVMAADKGLATTVEISTTLPAAVRGEPTKIRQVVTNLLSNAVKYTAQGRVSLAVTARSAGAGRHEIGFAVRDTGPGMTAEETRQAFDIYGRTVTARRSGIRGVGLGLAIVRQLTDAMGGELRVSTAPGQGSSFTLVLRLPQVDAAQIAPPLALAVQGGSRRVLVVDDHPVNRLVARGYLERMGCEVTEAATGAEALDAAARGRFDAIFVDLGLPDLAGEEVVARIRRDGALVAVLTAELVQDDAATRARFGVDKMLTKPVSPRALAAFLFAEEAPVAPIQDPATSEVDAAVREDVASLGAAQATKIVAALLDDLAAAVPRLRAATDPEARRKLAHRLKGAASNFRLSALCALLRRIEAGDAAALDTLEPVAAEAARSLVAAAEAAGLRVQLGWYSPGDAGAAKQ</sequence>
<dbReference type="SMART" id="SM00388">
    <property type="entry name" value="HisKA"/>
    <property type="match status" value="1"/>
</dbReference>
<dbReference type="CDD" id="cd00082">
    <property type="entry name" value="HisKA"/>
    <property type="match status" value="1"/>
</dbReference>
<keyword evidence="9" id="KW-0418">Kinase</keyword>
<dbReference type="PANTHER" id="PTHR43047:SF72">
    <property type="entry name" value="OSMOSENSING HISTIDINE PROTEIN KINASE SLN1"/>
    <property type="match status" value="1"/>
</dbReference>
<evidence type="ECO:0000256" key="9">
    <source>
        <dbReference type="ARBA" id="ARBA00022777"/>
    </source>
</evidence>
<feature type="modified residue" description="Phosphohistidine" evidence="14">
    <location>
        <position position="863"/>
    </location>
</feature>
<keyword evidence="7" id="KW-0808">Transferase</keyword>
<dbReference type="Pfam" id="PF00512">
    <property type="entry name" value="HisKA"/>
    <property type="match status" value="1"/>
</dbReference>
<evidence type="ECO:0000256" key="11">
    <source>
        <dbReference type="ARBA" id="ARBA00022989"/>
    </source>
</evidence>
<dbReference type="SMART" id="SM00387">
    <property type="entry name" value="HATPase_c"/>
    <property type="match status" value="1"/>
</dbReference>
<organism evidence="21 22">
    <name type="scientific">Paracoccus solventivorans</name>
    <dbReference type="NCBI Taxonomy" id="53463"/>
    <lineage>
        <taxon>Bacteria</taxon>
        <taxon>Pseudomonadati</taxon>
        <taxon>Pseudomonadota</taxon>
        <taxon>Alphaproteobacteria</taxon>
        <taxon>Rhodobacterales</taxon>
        <taxon>Paracoccaceae</taxon>
        <taxon>Paracoccus</taxon>
    </lineage>
</organism>
<feature type="domain" description="Response regulatory" evidence="18">
    <location>
        <begin position="689"/>
        <end position="801"/>
    </location>
</feature>
<evidence type="ECO:0000256" key="8">
    <source>
        <dbReference type="ARBA" id="ARBA00022692"/>
    </source>
</evidence>
<dbReference type="EMBL" id="DULP01000010">
    <property type="protein sequence ID" value="HHW32623.1"/>
    <property type="molecule type" value="Genomic_DNA"/>
</dbReference>
<dbReference type="InterPro" id="IPR005467">
    <property type="entry name" value="His_kinase_dom"/>
</dbReference>
<dbReference type="InterPro" id="IPR008207">
    <property type="entry name" value="Sig_transdc_His_kin_Hpt_dom"/>
</dbReference>
<feature type="domain" description="HAMP" evidence="19">
    <location>
        <begin position="353"/>
        <end position="405"/>
    </location>
</feature>
<dbReference type="PROSITE" id="PS50110">
    <property type="entry name" value="RESPONSE_REGULATORY"/>
    <property type="match status" value="1"/>
</dbReference>
<dbReference type="Gene3D" id="1.20.120.160">
    <property type="entry name" value="HPT domain"/>
    <property type="match status" value="1"/>
</dbReference>
<comment type="subcellular location">
    <subcellularLocation>
        <location evidence="2">Cell inner membrane</location>
        <topology evidence="2">Multi-pass membrane protein</topology>
    </subcellularLocation>
</comment>
<dbReference type="Proteomes" id="UP000580830">
    <property type="component" value="Unassembled WGS sequence"/>
</dbReference>
<dbReference type="PANTHER" id="PTHR43047">
    <property type="entry name" value="TWO-COMPONENT HISTIDINE PROTEIN KINASE"/>
    <property type="match status" value="1"/>
</dbReference>
<dbReference type="SUPFAM" id="SSF47384">
    <property type="entry name" value="Homodimeric domain of signal transducing histidine kinase"/>
    <property type="match status" value="1"/>
</dbReference>
<evidence type="ECO:0000313" key="22">
    <source>
        <dbReference type="Proteomes" id="UP000580830"/>
    </source>
</evidence>
<comment type="catalytic activity">
    <reaction evidence="1">
        <text>ATP + protein L-histidine = ADP + protein N-phospho-L-histidine.</text>
        <dbReference type="EC" id="2.7.13.3"/>
    </reaction>
</comment>
<evidence type="ECO:0000256" key="5">
    <source>
        <dbReference type="ARBA" id="ARBA00022519"/>
    </source>
</evidence>
<dbReference type="Pfam" id="PF00672">
    <property type="entry name" value="HAMP"/>
    <property type="match status" value="1"/>
</dbReference>
<accession>A0A832PJQ9</accession>
<evidence type="ECO:0000259" key="19">
    <source>
        <dbReference type="PROSITE" id="PS50885"/>
    </source>
</evidence>
<dbReference type="Gene3D" id="6.10.340.10">
    <property type="match status" value="1"/>
</dbReference>
<dbReference type="GO" id="GO:0000155">
    <property type="term" value="F:phosphorelay sensor kinase activity"/>
    <property type="evidence" value="ECO:0007669"/>
    <property type="project" value="InterPro"/>
</dbReference>
<feature type="modified residue" description="4-aspartylphosphate" evidence="15">
    <location>
        <position position="738"/>
    </location>
</feature>
<keyword evidence="5" id="KW-0997">Cell inner membrane</keyword>